<organism evidence="4 5">
    <name type="scientific">Pyrobaculum aerophilum</name>
    <dbReference type="NCBI Taxonomy" id="13773"/>
    <lineage>
        <taxon>Archaea</taxon>
        <taxon>Thermoproteota</taxon>
        <taxon>Thermoprotei</taxon>
        <taxon>Thermoproteales</taxon>
        <taxon>Thermoproteaceae</taxon>
        <taxon>Pyrobaculum</taxon>
    </lineage>
</organism>
<dbReference type="Proteomes" id="UP000257123">
    <property type="component" value="Unassembled WGS sequence"/>
</dbReference>
<evidence type="ECO:0000256" key="2">
    <source>
        <dbReference type="SAM" id="MobiDB-lite"/>
    </source>
</evidence>
<evidence type="ECO:0000256" key="1">
    <source>
        <dbReference type="SAM" id="Coils"/>
    </source>
</evidence>
<dbReference type="OrthoDB" id="29090at2157"/>
<dbReference type="AlphaFoldDB" id="A0A371R4U8"/>
<proteinExistence type="predicted"/>
<keyword evidence="1" id="KW-0175">Coiled coil</keyword>
<accession>A0A371R4U8</accession>
<name>A0A371R4U8_9CREN</name>
<reference evidence="5 6" key="1">
    <citation type="submission" date="2017-07" db="EMBL/GenBank/DDBJ databases">
        <title>Draft genome sequence of aerobic hyperthermophilic archaea, Pyrobaculum aerophilum YKB31 and YKB32.</title>
        <authorList>
            <person name="Mochizuki T."/>
            <person name="Berliner A.J."/>
            <person name="Yoshida-Takashima Y."/>
            <person name="Takaki Y."/>
            <person name="Nunoura T."/>
            <person name="Takai K."/>
        </authorList>
    </citation>
    <scope>NUCLEOTIDE SEQUENCE [LARGE SCALE GENOMIC DNA]</scope>
    <source>
        <strain evidence="3 6">YKB31</strain>
        <strain evidence="4 5">YKB32</strain>
    </source>
</reference>
<dbReference type="EMBL" id="NMUE01000017">
    <property type="protein sequence ID" value="RFA95957.1"/>
    <property type="molecule type" value="Genomic_DNA"/>
</dbReference>
<gene>
    <name evidence="3" type="ORF">CGL51_06500</name>
    <name evidence="4" type="ORF">CGL52_05150</name>
</gene>
<comment type="caution">
    <text evidence="4">The sequence shown here is derived from an EMBL/GenBank/DDBJ whole genome shotgun (WGS) entry which is preliminary data.</text>
</comment>
<protein>
    <submittedName>
        <fullName evidence="4">Uncharacterized protein</fullName>
    </submittedName>
</protein>
<sequence length="303" mass="33266">MQKIILFAVLAAALVLAQNATAAAGNVTLNKFHLWLKCKAVELYINTTGANFTLPQCEEILQNYTFHNLTFIIGRAGVRPLPMIGVGELRKLNVSDPKAVFEQLKEIRRQALANLTRHVAKAINKKYEELNETENLTSLATQVERGLKALQRVKHILARVNASKTAIEAVEFAAAPLNETKQLLELLKNATDEEGLAKAEAIIARLENRLQLLEKMPLPAREAIAKHVDRIKQIAAKQIEKIMEKIAEVKKIAGEARNTAEKAKEKAENASGKGKEMAKEAAEKGRETAEKAKENAGKGRGGG</sequence>
<dbReference type="RefSeq" id="WP_116421129.1">
    <property type="nucleotide sequence ID" value="NZ_NMUE01000017.1"/>
</dbReference>
<feature type="region of interest" description="Disordered" evidence="2">
    <location>
        <begin position="255"/>
        <end position="303"/>
    </location>
</feature>
<evidence type="ECO:0000313" key="3">
    <source>
        <dbReference type="EMBL" id="RFA95957.1"/>
    </source>
</evidence>
<evidence type="ECO:0000313" key="6">
    <source>
        <dbReference type="Proteomes" id="UP000257123"/>
    </source>
</evidence>
<dbReference type="EMBL" id="NMUF01000010">
    <property type="protein sequence ID" value="RFA99106.1"/>
    <property type="molecule type" value="Genomic_DNA"/>
</dbReference>
<evidence type="ECO:0000313" key="5">
    <source>
        <dbReference type="Proteomes" id="UP000256877"/>
    </source>
</evidence>
<feature type="compositionally biased region" description="Basic and acidic residues" evidence="2">
    <location>
        <begin position="255"/>
        <end position="297"/>
    </location>
</feature>
<feature type="coiled-coil region" evidence="1">
    <location>
        <begin position="189"/>
        <end position="216"/>
    </location>
</feature>
<dbReference type="Proteomes" id="UP000256877">
    <property type="component" value="Unassembled WGS sequence"/>
</dbReference>
<evidence type="ECO:0000313" key="4">
    <source>
        <dbReference type="EMBL" id="RFA99106.1"/>
    </source>
</evidence>